<keyword evidence="3" id="KW-1185">Reference proteome</keyword>
<proteinExistence type="predicted"/>
<name>A0A2Z4QEB3_9CAUD</name>
<feature type="region of interest" description="Disordered" evidence="1">
    <location>
        <begin position="74"/>
        <end position="102"/>
    </location>
</feature>
<evidence type="ECO:0000313" key="2">
    <source>
        <dbReference type="EMBL" id="AWY08578.1"/>
    </source>
</evidence>
<accession>A0A2Z4QEB3</accession>
<evidence type="ECO:0000313" key="3">
    <source>
        <dbReference type="Proteomes" id="UP000251795"/>
    </source>
</evidence>
<evidence type="ECO:0000256" key="1">
    <source>
        <dbReference type="SAM" id="MobiDB-lite"/>
    </source>
</evidence>
<feature type="compositionally biased region" description="Acidic residues" evidence="1">
    <location>
        <begin position="79"/>
        <end position="102"/>
    </location>
</feature>
<organism evidence="2 3">
    <name type="scientific">Erwinia phage vB_EamM_Alexandra</name>
    <dbReference type="NCBI Taxonomy" id="2201424"/>
    <lineage>
        <taxon>Viruses</taxon>
        <taxon>Duplodnaviria</taxon>
        <taxon>Heunggongvirae</taxon>
        <taxon>Uroviricota</taxon>
        <taxon>Caudoviricetes</taxon>
        <taxon>Alexandravirus</taxon>
        <taxon>Alexandravirus alexandra</taxon>
    </lineage>
</organism>
<sequence length="123" mass="13734">MKFNDVSHKAQVVLMASAFGGVMEVLSRSMDDEGRKFLEVALRRVGLTVEEFQALINDLDEPTGKEIIAVMETAQAEESACEAEDEDEEESADDDSDTDADGWQDLQEDRICLVCNHEYCVCH</sequence>
<protein>
    <submittedName>
        <fullName evidence="2">Uncharacterized protein</fullName>
    </submittedName>
</protein>
<gene>
    <name evidence="2" type="ORF">Alexandra_327</name>
</gene>
<reference evidence="2 3" key="1">
    <citation type="submission" date="2018-04" db="EMBL/GenBank/DDBJ databases">
        <authorList>
            <person name="Go L.Y."/>
            <person name="Mitchell J.A."/>
        </authorList>
    </citation>
    <scope>NUCLEOTIDE SEQUENCE [LARGE SCALE GENOMIC DNA]</scope>
</reference>
<dbReference type="EMBL" id="MH248138">
    <property type="protein sequence ID" value="AWY08578.1"/>
    <property type="molecule type" value="Genomic_DNA"/>
</dbReference>
<dbReference type="Proteomes" id="UP000251795">
    <property type="component" value="Segment"/>
</dbReference>